<comment type="similarity">
    <text evidence="1 2">Belongs to the dTDP-4-dehydrorhamnose reductase family.</text>
</comment>
<dbReference type="GO" id="GO:0019305">
    <property type="term" value="P:dTDP-rhamnose biosynthetic process"/>
    <property type="evidence" value="ECO:0007669"/>
    <property type="project" value="UniProtKB-UniPathway"/>
</dbReference>
<evidence type="ECO:0000313" key="4">
    <source>
        <dbReference type="EMBL" id="OGE30563.1"/>
    </source>
</evidence>
<dbReference type="Pfam" id="PF04321">
    <property type="entry name" value="RmlD_sub_bind"/>
    <property type="match status" value="1"/>
</dbReference>
<keyword evidence="2" id="KW-0521">NADP</keyword>
<dbReference type="GO" id="GO:0008831">
    <property type="term" value="F:dTDP-4-dehydrorhamnose reductase activity"/>
    <property type="evidence" value="ECO:0007669"/>
    <property type="project" value="UniProtKB-EC"/>
</dbReference>
<proteinExistence type="inferred from homology"/>
<dbReference type="InterPro" id="IPR005913">
    <property type="entry name" value="dTDP_dehydrorham_reduct"/>
</dbReference>
<evidence type="ECO:0000256" key="2">
    <source>
        <dbReference type="RuleBase" id="RU364082"/>
    </source>
</evidence>
<name>A0A1F5JPH6_9BACT</name>
<dbReference type="AlphaFoldDB" id="A0A1F5JPH6"/>
<comment type="function">
    <text evidence="2">Catalyzes the reduction of dTDP-6-deoxy-L-lyxo-4-hexulose to yield dTDP-L-rhamnose.</text>
</comment>
<dbReference type="PANTHER" id="PTHR10491">
    <property type="entry name" value="DTDP-4-DEHYDRORHAMNOSE REDUCTASE"/>
    <property type="match status" value="1"/>
</dbReference>
<sequence length="294" mass="33284">MKKVIIFGGSGLVGSRFIELKKKSFEILAPDAAEVDILEKDQIKSYLTENSAESVINFAAYTNVEEAEKQKDDRGGLCFKINAVGAKNVAEACRDLDKYLIHISTEYVFDGTKENSPYTEEDTPNPINWYGKTKHFGEQFITQTGGKSVIVRISMPYSPFYDFKKDVARFFLEELKNSREVKTIEDQRVTPTLVDDIADALGLLLEKSSTGIYHVSATDSVSPLEFAKTIAETFKLDYQLIGSVKFEEYSRSKNAQLLKYSWLNPTKFEKEFGEGILHSVEEDLQLFKLKVKTD</sequence>
<dbReference type="CDD" id="cd05254">
    <property type="entry name" value="dTDP_HR_like_SDR_e"/>
    <property type="match status" value="1"/>
</dbReference>
<dbReference type="PANTHER" id="PTHR10491:SF4">
    <property type="entry name" value="METHIONINE ADENOSYLTRANSFERASE 2 SUBUNIT BETA"/>
    <property type="match status" value="1"/>
</dbReference>
<dbReference type="UniPathway" id="UPA00124"/>
<dbReference type="Gene3D" id="3.90.25.10">
    <property type="entry name" value="UDP-galactose 4-epimerase, domain 1"/>
    <property type="match status" value="1"/>
</dbReference>
<dbReference type="STRING" id="1797768.A3C59_00245"/>
<evidence type="ECO:0000313" key="5">
    <source>
        <dbReference type="Proteomes" id="UP000176902"/>
    </source>
</evidence>
<organism evidence="4 5">
    <name type="scientific">Candidatus Daviesbacteria bacterium RIFCSPHIGHO2_02_FULL_36_13</name>
    <dbReference type="NCBI Taxonomy" id="1797768"/>
    <lineage>
        <taxon>Bacteria</taxon>
        <taxon>Candidatus Daviesiibacteriota</taxon>
    </lineage>
</organism>
<comment type="caution">
    <text evidence="4">The sequence shown here is derived from an EMBL/GenBank/DDBJ whole genome shotgun (WGS) entry which is preliminary data.</text>
</comment>
<keyword evidence="2" id="KW-0560">Oxidoreductase</keyword>
<dbReference type="Gene3D" id="3.40.50.720">
    <property type="entry name" value="NAD(P)-binding Rossmann-like Domain"/>
    <property type="match status" value="1"/>
</dbReference>
<dbReference type="InterPro" id="IPR036291">
    <property type="entry name" value="NAD(P)-bd_dom_sf"/>
</dbReference>
<comment type="pathway">
    <text evidence="2">Carbohydrate biosynthesis; dTDP-L-rhamnose biosynthesis.</text>
</comment>
<gene>
    <name evidence="4" type="ORF">A3C59_00245</name>
</gene>
<protein>
    <recommendedName>
        <fullName evidence="2">dTDP-4-dehydrorhamnose reductase</fullName>
        <ecNumber evidence="2">1.1.1.133</ecNumber>
    </recommendedName>
</protein>
<reference evidence="4 5" key="1">
    <citation type="journal article" date="2016" name="Nat. Commun.">
        <title>Thousands of microbial genomes shed light on interconnected biogeochemical processes in an aquifer system.</title>
        <authorList>
            <person name="Anantharaman K."/>
            <person name="Brown C.T."/>
            <person name="Hug L.A."/>
            <person name="Sharon I."/>
            <person name="Castelle C.J."/>
            <person name="Probst A.J."/>
            <person name="Thomas B.C."/>
            <person name="Singh A."/>
            <person name="Wilkins M.J."/>
            <person name="Karaoz U."/>
            <person name="Brodie E.L."/>
            <person name="Williams K.H."/>
            <person name="Hubbard S.S."/>
            <person name="Banfield J.F."/>
        </authorList>
    </citation>
    <scope>NUCLEOTIDE SEQUENCE [LARGE SCALE GENOMIC DNA]</scope>
</reference>
<evidence type="ECO:0000256" key="1">
    <source>
        <dbReference type="ARBA" id="ARBA00010944"/>
    </source>
</evidence>
<dbReference type="GO" id="GO:0005829">
    <property type="term" value="C:cytosol"/>
    <property type="evidence" value="ECO:0007669"/>
    <property type="project" value="TreeGrafter"/>
</dbReference>
<feature type="domain" description="RmlD-like substrate binding" evidence="3">
    <location>
        <begin position="3"/>
        <end position="274"/>
    </location>
</feature>
<dbReference type="EMBL" id="MFCV01000045">
    <property type="protein sequence ID" value="OGE30563.1"/>
    <property type="molecule type" value="Genomic_DNA"/>
</dbReference>
<dbReference type="Proteomes" id="UP000176902">
    <property type="component" value="Unassembled WGS sequence"/>
</dbReference>
<dbReference type="InterPro" id="IPR029903">
    <property type="entry name" value="RmlD-like-bd"/>
</dbReference>
<evidence type="ECO:0000259" key="3">
    <source>
        <dbReference type="Pfam" id="PF04321"/>
    </source>
</evidence>
<accession>A0A1F5JPH6</accession>
<dbReference type="SUPFAM" id="SSF51735">
    <property type="entry name" value="NAD(P)-binding Rossmann-fold domains"/>
    <property type="match status" value="1"/>
</dbReference>
<dbReference type="EC" id="1.1.1.133" evidence="2"/>